<dbReference type="PANTHER" id="PTHR45663">
    <property type="entry name" value="GEO12009P1"/>
    <property type="match status" value="1"/>
</dbReference>
<dbReference type="Gene3D" id="1.25.40.10">
    <property type="entry name" value="Tetratricopeptide repeat domain"/>
    <property type="match status" value="1"/>
</dbReference>
<dbReference type="PROSITE" id="PS51352">
    <property type="entry name" value="THIOREDOXIN_2"/>
    <property type="match status" value="1"/>
</dbReference>
<accession>A0A4D9CZV6</accession>
<dbReference type="AlphaFoldDB" id="A0A4D9CZV6"/>
<name>A0A4D9CZV6_9STRA</name>
<dbReference type="InterPro" id="IPR011990">
    <property type="entry name" value="TPR-like_helical_dom_sf"/>
</dbReference>
<comment type="caution">
    <text evidence="2">The sequence shown here is derived from an EMBL/GenBank/DDBJ whole genome shotgun (WGS) entry which is preliminary data.</text>
</comment>
<sequence>MPSVIEVDVKNFVALLKSPVPVILDCYASWCDPCKKLTPVLERIVGKYPGRLILAKLDVDNHQELAAQLNVSSLPAVFGLCEGKLVDRFVGMPTEPVLAGFLDKMLSIVPISSGQEGKGEPSPAEKQEAVLKRADALLTEGTKEGGSGETATEAGALYRQVYEELGKEDTPATYLQARCLAGLARCALGGGAREEAKELVGMLKRQHKADMETMPEVRAAVSFVEVALEAPAEEEGASLEDTLTKLQGNVMANPGDLEARYNLALKNFQLQRFETSIDACLEILKRDKAWKEGAAQALLLKTFEALGPESDLTRRGRQRMTNYLFL</sequence>
<dbReference type="GO" id="GO:0006950">
    <property type="term" value="P:response to stress"/>
    <property type="evidence" value="ECO:0007669"/>
    <property type="project" value="UniProtKB-ARBA"/>
</dbReference>
<reference evidence="2" key="1">
    <citation type="submission" date="2019-01" db="EMBL/GenBank/DDBJ databases">
        <title>Nuclear Genome Assembly of the Microalgal Biofuel strain Nannochloropsis salina CCMP1776.</title>
        <authorList>
            <person name="Hovde B."/>
        </authorList>
    </citation>
    <scope>NUCLEOTIDE SEQUENCE [LARGE SCALE GENOMIC DNA]</scope>
    <source>
        <strain evidence="2">CCMP1776</strain>
    </source>
</reference>
<proteinExistence type="predicted"/>
<dbReference type="GO" id="GO:0005737">
    <property type="term" value="C:cytoplasm"/>
    <property type="evidence" value="ECO:0007669"/>
    <property type="project" value="TreeGrafter"/>
</dbReference>
<protein>
    <recommendedName>
        <fullName evidence="1">Thioredoxin domain-containing protein</fullName>
    </recommendedName>
</protein>
<evidence type="ECO:0000313" key="2">
    <source>
        <dbReference type="EMBL" id="TFJ84912.1"/>
    </source>
</evidence>
<evidence type="ECO:0000259" key="1">
    <source>
        <dbReference type="PROSITE" id="PS51352"/>
    </source>
</evidence>
<feature type="domain" description="Thioredoxin" evidence="1">
    <location>
        <begin position="1"/>
        <end position="107"/>
    </location>
</feature>
<dbReference type="Pfam" id="PF14561">
    <property type="entry name" value="TPR_20"/>
    <property type="match status" value="1"/>
</dbReference>
<dbReference type="InterPro" id="IPR013766">
    <property type="entry name" value="Thioredoxin_domain"/>
</dbReference>
<dbReference type="PANTHER" id="PTHR45663:SF11">
    <property type="entry name" value="GEO12009P1"/>
    <property type="match status" value="1"/>
</dbReference>
<dbReference type="GO" id="GO:0015035">
    <property type="term" value="F:protein-disulfide reductase activity"/>
    <property type="evidence" value="ECO:0007669"/>
    <property type="project" value="TreeGrafter"/>
</dbReference>
<dbReference type="InterPro" id="IPR036249">
    <property type="entry name" value="Thioredoxin-like_sf"/>
</dbReference>
<evidence type="ECO:0000313" key="3">
    <source>
        <dbReference type="Proteomes" id="UP000355283"/>
    </source>
</evidence>
<dbReference type="CDD" id="cd02947">
    <property type="entry name" value="TRX_family"/>
    <property type="match status" value="1"/>
</dbReference>
<dbReference type="Gene3D" id="3.40.30.10">
    <property type="entry name" value="Glutaredoxin"/>
    <property type="match status" value="1"/>
</dbReference>
<dbReference type="EMBL" id="SDOX01000017">
    <property type="protein sequence ID" value="TFJ84912.1"/>
    <property type="molecule type" value="Genomic_DNA"/>
</dbReference>
<organism evidence="2 3">
    <name type="scientific">Nannochloropsis salina CCMP1776</name>
    <dbReference type="NCBI Taxonomy" id="1027361"/>
    <lineage>
        <taxon>Eukaryota</taxon>
        <taxon>Sar</taxon>
        <taxon>Stramenopiles</taxon>
        <taxon>Ochrophyta</taxon>
        <taxon>Eustigmatophyceae</taxon>
        <taxon>Eustigmatales</taxon>
        <taxon>Monodopsidaceae</taxon>
        <taxon>Microchloropsis</taxon>
        <taxon>Microchloropsis salina</taxon>
    </lineage>
</organism>
<gene>
    <name evidence="2" type="ORF">NSK_003944</name>
</gene>
<dbReference type="Pfam" id="PF00085">
    <property type="entry name" value="Thioredoxin"/>
    <property type="match status" value="1"/>
</dbReference>
<dbReference type="SUPFAM" id="SSF52833">
    <property type="entry name" value="Thioredoxin-like"/>
    <property type="match status" value="1"/>
</dbReference>
<keyword evidence="3" id="KW-1185">Reference proteome</keyword>
<dbReference type="Proteomes" id="UP000355283">
    <property type="component" value="Unassembled WGS sequence"/>
</dbReference>
<dbReference type="OrthoDB" id="205331at2759"/>